<protein>
    <recommendedName>
        <fullName evidence="1">Endonuclease/exonuclease/phosphatase domain-containing protein</fullName>
    </recommendedName>
</protein>
<dbReference type="Pfam" id="PF03372">
    <property type="entry name" value="Exo_endo_phos"/>
    <property type="match status" value="1"/>
</dbReference>
<comment type="caution">
    <text evidence="3">The sequence shown here is derived from an EMBL/GenBank/DDBJ whole genome shotgun (WGS) entry which is preliminary data.</text>
</comment>
<accession>A0A5N5UI50</accession>
<proteinExistence type="predicted"/>
<sequence>MQFSRRDALRAGGGFVAGAGYATTGPLLAASTTVATQNLGLGVPLLDLLTRERLDPELVGERFTQLAASPVPERMAVLAAELTAESPAIVGVQEGALVERDGEPVFDFLSLLEREFEEAGGSYRRAAVSPNADITLPAAHDGERFDVRFHDRDAVFVREDVAVEATDAAQFAVNASRRLDGRRLVATRGFCRADCLVDGVPVVGVSTHLSAADRRIRYVQAQALANQLPEERALVLLADLNSRPLAEDPSAYNLLAGELTDAATATGEPALTCCREPTLDGGGLGFRLDFVLTGGPARPLGTRLTAVDDGLRVQTGDRRLWPSDHAGVVADLRVGVEPDRLGDVARALVARALGTDPFA</sequence>
<dbReference type="Proteomes" id="UP000326207">
    <property type="component" value="Unassembled WGS sequence"/>
</dbReference>
<evidence type="ECO:0000313" key="7">
    <source>
        <dbReference type="Proteomes" id="UP000326865"/>
    </source>
</evidence>
<evidence type="ECO:0000313" key="5">
    <source>
        <dbReference type="Proteomes" id="UP000326207"/>
    </source>
</evidence>
<dbReference type="Proteomes" id="UP000326865">
    <property type="component" value="Unassembled WGS sequence"/>
</dbReference>
<dbReference type="OrthoDB" id="292883at2157"/>
<dbReference type="AlphaFoldDB" id="A0A5N5UF83"/>
<dbReference type="Gene3D" id="3.60.10.10">
    <property type="entry name" value="Endonuclease/exonuclease/phosphatase"/>
    <property type="match status" value="1"/>
</dbReference>
<dbReference type="InterPro" id="IPR006311">
    <property type="entry name" value="TAT_signal"/>
</dbReference>
<dbReference type="EMBL" id="QMDY01000005">
    <property type="protein sequence ID" value="KAB7517348.1"/>
    <property type="molecule type" value="Genomic_DNA"/>
</dbReference>
<dbReference type="InterPro" id="IPR036691">
    <property type="entry name" value="Endo/exonu/phosph_ase_sf"/>
</dbReference>
<accession>A0A5N5UF83</accession>
<name>A0A5N5UF83_9EURY</name>
<keyword evidence="7" id="KW-1185">Reference proteome</keyword>
<dbReference type="EMBL" id="QKKZ01000004">
    <property type="protein sequence ID" value="KAB7513365.1"/>
    <property type="molecule type" value="Genomic_DNA"/>
</dbReference>
<dbReference type="GO" id="GO:0003824">
    <property type="term" value="F:catalytic activity"/>
    <property type="evidence" value="ECO:0007669"/>
    <property type="project" value="InterPro"/>
</dbReference>
<evidence type="ECO:0000259" key="1">
    <source>
        <dbReference type="Pfam" id="PF03372"/>
    </source>
</evidence>
<feature type="domain" description="Endonuclease/exonuclease/phosphatase" evidence="1">
    <location>
        <begin position="69"/>
        <end position="325"/>
    </location>
</feature>
<reference evidence="5 6" key="1">
    <citation type="submission" date="2019-10" db="EMBL/GenBank/DDBJ databases">
        <title>Unraveling microbial dark matter from salterns through culturing: the case of the genus Halosegnis.</title>
        <authorList>
            <person name="Duran-Viseras A."/>
            <person name="Andrei A.-S."/>
            <person name="Vera-Gargallo B."/>
            <person name="Ghai R."/>
            <person name="Sanchez-Porro C."/>
            <person name="Ventosa A."/>
        </authorList>
    </citation>
    <scope>NUCLEOTIDE SEQUENCE [LARGE SCALE GENOMIC DNA]</scope>
    <source>
        <strain evidence="4 6">F17-44</strain>
        <strain evidence="2 7">F18-79</strain>
        <strain evidence="3 5">F19-13</strain>
    </source>
</reference>
<dbReference type="PROSITE" id="PS51318">
    <property type="entry name" value="TAT"/>
    <property type="match status" value="1"/>
</dbReference>
<dbReference type="InterPro" id="IPR005135">
    <property type="entry name" value="Endo/exonuclease/phosphatase"/>
</dbReference>
<organism evidence="3 5">
    <name type="scientific">Halosegnis rubeus</name>
    <dbReference type="NCBI Taxonomy" id="2212850"/>
    <lineage>
        <taxon>Archaea</taxon>
        <taxon>Methanobacteriati</taxon>
        <taxon>Methanobacteriota</taxon>
        <taxon>Stenosarchaea group</taxon>
        <taxon>Halobacteria</taxon>
        <taxon>Halobacteriales</taxon>
        <taxon>Natronomonadaceae</taxon>
        <taxon>Halosegnis</taxon>
    </lineage>
</organism>
<dbReference type="EMBL" id="QJOW01000001">
    <property type="protein sequence ID" value="KAB7518419.1"/>
    <property type="molecule type" value="Genomic_DNA"/>
</dbReference>
<dbReference type="Proteomes" id="UP000326302">
    <property type="component" value="Unassembled WGS sequence"/>
</dbReference>
<dbReference type="RefSeq" id="WP_152119309.1">
    <property type="nucleotide sequence ID" value="NZ_QJOW01000001.1"/>
</dbReference>
<evidence type="ECO:0000313" key="4">
    <source>
        <dbReference type="EMBL" id="KAB7518419.1"/>
    </source>
</evidence>
<gene>
    <name evidence="2" type="ORF">DM867_10320</name>
    <name evidence="4" type="ORF">DMP03_03415</name>
    <name evidence="3" type="ORF">DP108_10065</name>
</gene>
<accession>A0A5N5U4C8</accession>
<evidence type="ECO:0000313" key="6">
    <source>
        <dbReference type="Proteomes" id="UP000326302"/>
    </source>
</evidence>
<evidence type="ECO:0000313" key="3">
    <source>
        <dbReference type="EMBL" id="KAB7517348.1"/>
    </source>
</evidence>
<evidence type="ECO:0000313" key="2">
    <source>
        <dbReference type="EMBL" id="KAB7513365.1"/>
    </source>
</evidence>
<dbReference type="SUPFAM" id="SSF56219">
    <property type="entry name" value="DNase I-like"/>
    <property type="match status" value="1"/>
</dbReference>